<comment type="caution">
    <text evidence="2">The sequence shown here is derived from an EMBL/GenBank/DDBJ whole genome shotgun (WGS) entry which is preliminary data.</text>
</comment>
<dbReference type="Proteomes" id="UP000584642">
    <property type="component" value="Unassembled WGS sequence"/>
</dbReference>
<dbReference type="EMBL" id="JABFDB010000028">
    <property type="protein sequence ID" value="NYZ23552.1"/>
    <property type="molecule type" value="Genomic_DNA"/>
</dbReference>
<sequence>MIDIRQHRAGVILGAAAVALAAAAAVHNVRRARRAERDNPSRGRFVEVDGVRLHVLERGAGPPVLLIHGNVVTAEDFAVSGVMDRLARTHRVIAIDRPGMGYSDRPRDRLWTPDAQADLLLHAMERLGVVRPVIVGHSLGAMVATALALRHPDAVRGLVLAGGYFYPTARPDVALTLPPAVPVVGDLLRYTVSPLFGAVSMPALLKGMFNPCPVPRAYRDGHDTDLALRPGQIRAMAEDGTMMVPAAAAMRNHYGELHMAVAILAGTEDVVVFPAGQSERLHRDIPHATLRLIPGVGHMLHHADPDAVAEAVETVFRQSGETVTREERPRVAAPM</sequence>
<organism evidence="2 3">
    <name type="scientific">Azospirillum oleiclasticum</name>
    <dbReference type="NCBI Taxonomy" id="2735135"/>
    <lineage>
        <taxon>Bacteria</taxon>
        <taxon>Pseudomonadati</taxon>
        <taxon>Pseudomonadota</taxon>
        <taxon>Alphaproteobacteria</taxon>
        <taxon>Rhodospirillales</taxon>
        <taxon>Azospirillaceae</taxon>
        <taxon>Azospirillum</taxon>
    </lineage>
</organism>
<dbReference type="InterPro" id="IPR029058">
    <property type="entry name" value="AB_hydrolase_fold"/>
</dbReference>
<dbReference type="SUPFAM" id="SSF53474">
    <property type="entry name" value="alpha/beta-Hydrolases"/>
    <property type="match status" value="1"/>
</dbReference>
<dbReference type="RefSeq" id="WP_180285328.1">
    <property type="nucleotide sequence ID" value="NZ_JABFDB010000028.1"/>
</dbReference>
<proteinExistence type="predicted"/>
<dbReference type="PANTHER" id="PTHR43689">
    <property type="entry name" value="HYDROLASE"/>
    <property type="match status" value="1"/>
</dbReference>
<evidence type="ECO:0000259" key="1">
    <source>
        <dbReference type="Pfam" id="PF00561"/>
    </source>
</evidence>
<dbReference type="PRINTS" id="PR00111">
    <property type="entry name" value="ABHYDROLASE"/>
</dbReference>
<evidence type="ECO:0000313" key="3">
    <source>
        <dbReference type="Proteomes" id="UP000584642"/>
    </source>
</evidence>
<dbReference type="PRINTS" id="PR00412">
    <property type="entry name" value="EPOXHYDRLASE"/>
</dbReference>
<accession>A0ABX2TGS3</accession>
<keyword evidence="2" id="KW-0378">Hydrolase</keyword>
<keyword evidence="3" id="KW-1185">Reference proteome</keyword>
<dbReference type="InterPro" id="IPR000073">
    <property type="entry name" value="AB_hydrolase_1"/>
</dbReference>
<name>A0ABX2TGS3_9PROT</name>
<dbReference type="InterPro" id="IPR000639">
    <property type="entry name" value="Epox_hydrolase-like"/>
</dbReference>
<feature type="domain" description="AB hydrolase-1" evidence="1">
    <location>
        <begin position="62"/>
        <end position="178"/>
    </location>
</feature>
<reference evidence="2 3" key="1">
    <citation type="submission" date="2020-05" db="EMBL/GenBank/DDBJ databases">
        <title>Azospirillum oleiclasticum sp. nov, a nitrogen-fixing and heavy crude oil-emulsifying bacterium isolated from the crude oil of Yumen Oilfield.</title>
        <authorList>
            <person name="Wu D."/>
            <person name="Cai M."/>
            <person name="Zhang X."/>
        </authorList>
    </citation>
    <scope>NUCLEOTIDE SEQUENCE [LARGE SCALE GENOMIC DNA]</scope>
    <source>
        <strain evidence="2 3">ROY-1-1-2</strain>
    </source>
</reference>
<dbReference type="PANTHER" id="PTHR43689:SF8">
    <property type="entry name" value="ALPHA_BETA-HYDROLASES SUPERFAMILY PROTEIN"/>
    <property type="match status" value="1"/>
</dbReference>
<dbReference type="GO" id="GO:0016787">
    <property type="term" value="F:hydrolase activity"/>
    <property type="evidence" value="ECO:0007669"/>
    <property type="project" value="UniProtKB-KW"/>
</dbReference>
<evidence type="ECO:0000313" key="2">
    <source>
        <dbReference type="EMBL" id="NYZ23552.1"/>
    </source>
</evidence>
<dbReference type="Gene3D" id="3.40.50.1820">
    <property type="entry name" value="alpha/beta hydrolase"/>
    <property type="match status" value="1"/>
</dbReference>
<gene>
    <name evidence="2" type="ORF">HND93_27950</name>
</gene>
<protein>
    <submittedName>
        <fullName evidence="2">Alpha/beta hydrolase</fullName>
    </submittedName>
</protein>
<dbReference type="Pfam" id="PF00561">
    <property type="entry name" value="Abhydrolase_1"/>
    <property type="match status" value="1"/>
</dbReference>